<keyword evidence="2" id="KW-1003">Cell membrane</keyword>
<organism evidence="9">
    <name type="scientific">Methyloraptor flagellatus</name>
    <dbReference type="NCBI Taxonomy" id="3162530"/>
    <lineage>
        <taxon>Bacteria</taxon>
        <taxon>Pseudomonadati</taxon>
        <taxon>Pseudomonadota</taxon>
        <taxon>Alphaproteobacteria</taxon>
        <taxon>Hyphomicrobiales</taxon>
        <taxon>Ancalomicrobiaceae</taxon>
        <taxon>Methyloraptor</taxon>
    </lineage>
</organism>
<keyword evidence="5 7" id="KW-1133">Transmembrane helix</keyword>
<dbReference type="EMBL" id="CP158568">
    <property type="protein sequence ID" value="XBY45499.1"/>
    <property type="molecule type" value="Genomic_DNA"/>
</dbReference>
<dbReference type="RefSeq" id="WP_407050592.1">
    <property type="nucleotide sequence ID" value="NZ_CP158568.1"/>
</dbReference>
<accession>A0AAU7XEU4</accession>
<dbReference type="SUPFAM" id="SSF144091">
    <property type="entry name" value="Rhomboid-like"/>
    <property type="match status" value="1"/>
</dbReference>
<gene>
    <name evidence="9" type="ORF">ABS361_04225</name>
</gene>
<dbReference type="AlphaFoldDB" id="A0AAU7XEU4"/>
<dbReference type="GO" id="GO:0016020">
    <property type="term" value="C:membrane"/>
    <property type="evidence" value="ECO:0007669"/>
    <property type="project" value="UniProtKB-SubCell"/>
</dbReference>
<proteinExistence type="predicted"/>
<dbReference type="GO" id="GO:0004252">
    <property type="term" value="F:serine-type endopeptidase activity"/>
    <property type="evidence" value="ECO:0007669"/>
    <property type="project" value="InterPro"/>
</dbReference>
<feature type="transmembrane region" description="Helical" evidence="7">
    <location>
        <begin position="100"/>
        <end position="119"/>
    </location>
</feature>
<evidence type="ECO:0000256" key="2">
    <source>
        <dbReference type="ARBA" id="ARBA00022475"/>
    </source>
</evidence>
<feature type="transmembrane region" description="Helical" evidence="7">
    <location>
        <begin position="237"/>
        <end position="256"/>
    </location>
</feature>
<protein>
    <submittedName>
        <fullName evidence="9">Rhomboid family intramembrane serine protease</fullName>
        <ecNumber evidence="9">3.4.21.105</ecNumber>
    </submittedName>
</protein>
<dbReference type="InterPro" id="IPR022764">
    <property type="entry name" value="Peptidase_S54_rhomboid_dom"/>
</dbReference>
<evidence type="ECO:0000256" key="3">
    <source>
        <dbReference type="ARBA" id="ARBA00022519"/>
    </source>
</evidence>
<dbReference type="InterPro" id="IPR035952">
    <property type="entry name" value="Rhomboid-like_sf"/>
</dbReference>
<keyword evidence="3" id="KW-0997">Cell inner membrane</keyword>
<dbReference type="KEGG" id="mflg:ABS361_04225"/>
<comment type="subcellular location">
    <subcellularLocation>
        <location evidence="1">Membrane</location>
        <topology evidence="1">Multi-pass membrane protein</topology>
    </subcellularLocation>
</comment>
<reference evidence="9" key="1">
    <citation type="submission" date="2024-06" db="EMBL/GenBank/DDBJ databases">
        <title>Methylostella associata gen. nov., sp. nov., a novel Ancalomicrobiaceae-affiliated facultatively methylotrophic bacteria that feed on methanotrophs of the genus Methylococcus.</title>
        <authorList>
            <person name="Saltykova V."/>
            <person name="Danilova O.V."/>
            <person name="Oshkin I.Y."/>
            <person name="Belova S.E."/>
            <person name="Pimenov N.V."/>
            <person name="Dedysh S.N."/>
        </authorList>
    </citation>
    <scope>NUCLEOTIDE SEQUENCE</scope>
    <source>
        <strain evidence="9">S20</strain>
    </source>
</reference>
<feature type="transmembrane region" description="Helical" evidence="7">
    <location>
        <begin position="208"/>
        <end position="231"/>
    </location>
</feature>
<keyword evidence="9" id="KW-0378">Hydrolase</keyword>
<dbReference type="PANTHER" id="PTHR43066:SF26">
    <property type="entry name" value="RHOMBOID PROTEASE GLPG"/>
    <property type="match status" value="1"/>
</dbReference>
<evidence type="ECO:0000256" key="4">
    <source>
        <dbReference type="ARBA" id="ARBA00022692"/>
    </source>
</evidence>
<name>A0AAU7XEU4_9HYPH</name>
<dbReference type="Pfam" id="PF01694">
    <property type="entry name" value="Rhomboid"/>
    <property type="match status" value="1"/>
</dbReference>
<keyword evidence="4 7" id="KW-0812">Transmembrane</keyword>
<dbReference type="EC" id="3.4.21.105" evidence="9"/>
<evidence type="ECO:0000256" key="1">
    <source>
        <dbReference type="ARBA" id="ARBA00004141"/>
    </source>
</evidence>
<evidence type="ECO:0000313" key="9">
    <source>
        <dbReference type="EMBL" id="XBY45499.1"/>
    </source>
</evidence>
<evidence type="ECO:0000256" key="6">
    <source>
        <dbReference type="ARBA" id="ARBA00023136"/>
    </source>
</evidence>
<dbReference type="GO" id="GO:0006508">
    <property type="term" value="P:proteolysis"/>
    <property type="evidence" value="ECO:0007669"/>
    <property type="project" value="UniProtKB-KW"/>
</dbReference>
<evidence type="ECO:0000256" key="7">
    <source>
        <dbReference type="SAM" id="Phobius"/>
    </source>
</evidence>
<feature type="domain" description="Peptidase S54 rhomboid" evidence="8">
    <location>
        <begin position="85"/>
        <end position="251"/>
    </location>
</feature>
<keyword evidence="9" id="KW-0645">Protease</keyword>
<feature type="transmembrane region" description="Helical" evidence="7">
    <location>
        <begin position="126"/>
        <end position="146"/>
    </location>
</feature>
<sequence>MSDADPTLPVAAEPVPEALPPRSEPVFNLPGSVIALAAVLAAVQAVRSLLTPELDIWTLAYFAFIPERFIAMEAIGQPYPGGFAAEVWTFVTYAFLHGDWTHLIMNGAFLLAFGAPVARRFGGLRFFVLFAVASAAGALAHLVMHFGDDTPVVGASAAVAGFMGAALRFMFVARGPMGPARWFGPEAVDAAWRVPAPPLVTVLADRRVIGFFAVWALFNVAVGFGAGALLGMGDVSVAWEAHFGGFVAGFFGFGLLDPVAPEPPRADAPVAGDDAGPT</sequence>
<evidence type="ECO:0000256" key="5">
    <source>
        <dbReference type="ARBA" id="ARBA00022989"/>
    </source>
</evidence>
<dbReference type="PANTHER" id="PTHR43066">
    <property type="entry name" value="RHOMBOID-RELATED PROTEIN"/>
    <property type="match status" value="1"/>
</dbReference>
<evidence type="ECO:0000259" key="8">
    <source>
        <dbReference type="Pfam" id="PF01694"/>
    </source>
</evidence>
<keyword evidence="6 7" id="KW-0472">Membrane</keyword>
<dbReference type="Gene3D" id="1.20.1540.10">
    <property type="entry name" value="Rhomboid-like"/>
    <property type="match status" value="1"/>
</dbReference>
<feature type="transmembrane region" description="Helical" evidence="7">
    <location>
        <begin position="152"/>
        <end position="171"/>
    </location>
</feature>